<comment type="catalytic activity">
    <reaction evidence="14">
        <text>L-leucine + 2-oxoglutarate = 4-methyl-2-oxopentanoate + L-glutamate</text>
        <dbReference type="Rhea" id="RHEA:18321"/>
        <dbReference type="ChEBI" id="CHEBI:16810"/>
        <dbReference type="ChEBI" id="CHEBI:17865"/>
        <dbReference type="ChEBI" id="CHEBI:29985"/>
        <dbReference type="ChEBI" id="CHEBI:57427"/>
        <dbReference type="EC" id="2.6.1.42"/>
    </reaction>
</comment>
<dbReference type="Gene3D" id="3.30.470.10">
    <property type="match status" value="1"/>
</dbReference>
<dbReference type="InterPro" id="IPR036038">
    <property type="entry name" value="Aminotransferase-like"/>
</dbReference>
<comment type="pathway">
    <text evidence="10">Cofactor biosynthesis; tetrahydrofolate biosynthesis; 4-aminobenzoate from chorismate: step 2/2.</text>
</comment>
<keyword evidence="22" id="KW-1185">Reference proteome</keyword>
<dbReference type="InterPro" id="IPR001544">
    <property type="entry name" value="Aminotrans_IV"/>
</dbReference>
<dbReference type="OrthoDB" id="21319at2"/>
<dbReference type="KEGG" id="izh:FEM41_20725"/>
<comment type="pathway">
    <text evidence="5">Amino-acid biosynthesis; L-leucine biosynthesis; L-leucine from 3-methyl-2-oxobutanoate: step 4/4.</text>
</comment>
<evidence type="ECO:0000256" key="5">
    <source>
        <dbReference type="ARBA" id="ARBA00005072"/>
    </source>
</evidence>
<evidence type="ECO:0000256" key="14">
    <source>
        <dbReference type="ARBA" id="ARBA00049229"/>
    </source>
</evidence>
<dbReference type="InterPro" id="IPR043132">
    <property type="entry name" value="BCAT-like_C"/>
</dbReference>
<gene>
    <name evidence="21" type="ORF">FEM41_20725</name>
</gene>
<evidence type="ECO:0000256" key="10">
    <source>
        <dbReference type="ARBA" id="ARBA00035633"/>
    </source>
</evidence>
<dbReference type="PANTHER" id="PTHR42743">
    <property type="entry name" value="AMINO-ACID AMINOTRANSFERASE"/>
    <property type="match status" value="1"/>
</dbReference>
<keyword evidence="8 20" id="KW-0663">Pyridoxal phosphate</keyword>
<dbReference type="FunFam" id="3.20.10.10:FF:000002">
    <property type="entry name" value="D-alanine aminotransferase"/>
    <property type="match status" value="1"/>
</dbReference>
<dbReference type="RefSeq" id="WP_138098062.1">
    <property type="nucleotide sequence ID" value="NZ_CP040428.1"/>
</dbReference>
<evidence type="ECO:0000256" key="2">
    <source>
        <dbReference type="ARBA" id="ARBA00003109"/>
    </source>
</evidence>
<evidence type="ECO:0000256" key="9">
    <source>
        <dbReference type="ARBA" id="ARBA00022909"/>
    </source>
</evidence>
<evidence type="ECO:0000256" key="8">
    <source>
        <dbReference type="ARBA" id="ARBA00022898"/>
    </source>
</evidence>
<comment type="catalytic activity">
    <reaction evidence="12">
        <text>L-valine + 2-oxoglutarate = 3-methyl-2-oxobutanoate + L-glutamate</text>
        <dbReference type="Rhea" id="RHEA:24813"/>
        <dbReference type="ChEBI" id="CHEBI:11851"/>
        <dbReference type="ChEBI" id="CHEBI:16810"/>
        <dbReference type="ChEBI" id="CHEBI:29985"/>
        <dbReference type="ChEBI" id="CHEBI:57762"/>
        <dbReference type="EC" id="2.6.1.42"/>
    </reaction>
</comment>
<comment type="catalytic activity">
    <reaction evidence="13">
        <text>L-isoleucine + 2-oxoglutarate = (S)-3-methyl-2-oxopentanoate + L-glutamate</text>
        <dbReference type="Rhea" id="RHEA:24801"/>
        <dbReference type="ChEBI" id="CHEBI:16810"/>
        <dbReference type="ChEBI" id="CHEBI:29985"/>
        <dbReference type="ChEBI" id="CHEBI:35146"/>
        <dbReference type="ChEBI" id="CHEBI:58045"/>
        <dbReference type="EC" id="2.6.1.42"/>
    </reaction>
</comment>
<evidence type="ECO:0000256" key="4">
    <source>
        <dbReference type="ARBA" id="ARBA00004931"/>
    </source>
</evidence>
<dbReference type="EC" id="2.6.1.42" evidence="7"/>
<dbReference type="GO" id="GO:0005829">
    <property type="term" value="C:cytosol"/>
    <property type="evidence" value="ECO:0007669"/>
    <property type="project" value="TreeGrafter"/>
</dbReference>
<evidence type="ECO:0000256" key="20">
    <source>
        <dbReference type="RuleBase" id="RU004516"/>
    </source>
</evidence>
<evidence type="ECO:0000313" key="22">
    <source>
        <dbReference type="Proteomes" id="UP000302163"/>
    </source>
</evidence>
<evidence type="ECO:0000256" key="3">
    <source>
        <dbReference type="ARBA" id="ARBA00004824"/>
    </source>
</evidence>
<comment type="function">
    <text evidence="16">Involved in the biosynthesis of p-aminobenzoate (PABA), a precursor of tetrahydrofolate. Converts 4-amino-4-deoxychorismate into 4-aminobenzoate (PABA) and pyruvate.</text>
</comment>
<dbReference type="GO" id="GO:0008652">
    <property type="term" value="P:amino acid biosynthetic process"/>
    <property type="evidence" value="ECO:0007669"/>
    <property type="project" value="UniProtKB-ARBA"/>
</dbReference>
<dbReference type="GO" id="GO:0052654">
    <property type="term" value="F:L-leucine-2-oxoglutarate transaminase activity"/>
    <property type="evidence" value="ECO:0007669"/>
    <property type="project" value="RHEA"/>
</dbReference>
<evidence type="ECO:0000256" key="1">
    <source>
        <dbReference type="ARBA" id="ARBA00001933"/>
    </source>
</evidence>
<dbReference type="PANTHER" id="PTHR42743:SF11">
    <property type="entry name" value="AMINODEOXYCHORISMATE LYASE"/>
    <property type="match status" value="1"/>
</dbReference>
<name>A0A4V1G849_9ENTR</name>
<dbReference type="AlphaFoldDB" id="A0A4V1G849"/>
<dbReference type="CDD" id="cd01558">
    <property type="entry name" value="D-AAT_like"/>
    <property type="match status" value="1"/>
</dbReference>
<dbReference type="NCBIfam" id="NF005209">
    <property type="entry name" value="PRK06680.1"/>
    <property type="match status" value="1"/>
</dbReference>
<evidence type="ECO:0000256" key="17">
    <source>
        <dbReference type="ARBA" id="ARBA00069174"/>
    </source>
</evidence>
<evidence type="ECO:0000256" key="18">
    <source>
        <dbReference type="ARBA" id="ARBA00080135"/>
    </source>
</evidence>
<evidence type="ECO:0000256" key="19">
    <source>
        <dbReference type="RuleBase" id="RU004106"/>
    </source>
</evidence>
<organism evidence="21 22">
    <name type="scientific">Jejubacter calystegiae</name>
    <dbReference type="NCBI Taxonomy" id="2579935"/>
    <lineage>
        <taxon>Bacteria</taxon>
        <taxon>Pseudomonadati</taxon>
        <taxon>Pseudomonadota</taxon>
        <taxon>Gammaproteobacteria</taxon>
        <taxon>Enterobacterales</taxon>
        <taxon>Enterobacteriaceae</taxon>
        <taxon>Jejubacter</taxon>
    </lineage>
</organism>
<evidence type="ECO:0000256" key="11">
    <source>
        <dbReference type="ARBA" id="ARBA00035676"/>
    </source>
</evidence>
<keyword evidence="9" id="KW-0289">Folate biosynthesis</keyword>
<dbReference type="Proteomes" id="UP000302163">
    <property type="component" value="Chromosome"/>
</dbReference>
<evidence type="ECO:0000256" key="13">
    <source>
        <dbReference type="ARBA" id="ARBA00048798"/>
    </source>
</evidence>
<dbReference type="InterPro" id="IPR050571">
    <property type="entry name" value="Class-IV_PLP-Dep_Aminotrnsfr"/>
</dbReference>
<dbReference type="GO" id="GO:0046656">
    <property type="term" value="P:folic acid biosynthetic process"/>
    <property type="evidence" value="ECO:0007669"/>
    <property type="project" value="UniProtKB-KW"/>
</dbReference>
<comment type="cofactor">
    <cofactor evidence="1 20">
        <name>pyridoxal 5'-phosphate</name>
        <dbReference type="ChEBI" id="CHEBI:597326"/>
    </cofactor>
</comment>
<proteinExistence type="inferred from homology"/>
<dbReference type="GO" id="GO:0008696">
    <property type="term" value="F:4-amino-4-deoxychorismate lyase activity"/>
    <property type="evidence" value="ECO:0007669"/>
    <property type="project" value="UniProtKB-EC"/>
</dbReference>
<evidence type="ECO:0000256" key="6">
    <source>
        <dbReference type="ARBA" id="ARBA00009320"/>
    </source>
</evidence>
<evidence type="ECO:0000256" key="16">
    <source>
        <dbReference type="ARBA" id="ARBA00054027"/>
    </source>
</evidence>
<dbReference type="InterPro" id="IPR018300">
    <property type="entry name" value="Aminotrans_IV_CS"/>
</dbReference>
<reference evidence="21 22" key="1">
    <citation type="submission" date="2019-05" db="EMBL/GenBank/DDBJ databases">
        <title>Complete genome sequence of Izhakiella calystegiae KSNA2, an endophyte isolated from beach morning glory (Calystegia soldanella).</title>
        <authorList>
            <person name="Jiang L."/>
            <person name="Jeong J.C."/>
            <person name="Kim C.Y."/>
            <person name="Kim D.H."/>
            <person name="Kim S.W."/>
            <person name="Lee j."/>
        </authorList>
    </citation>
    <scope>NUCLEOTIDE SEQUENCE [LARGE SCALE GENOMIC DNA]</scope>
    <source>
        <strain evidence="21 22">KSNA2</strain>
    </source>
</reference>
<evidence type="ECO:0000313" key="21">
    <source>
        <dbReference type="EMBL" id="QCT21907.1"/>
    </source>
</evidence>
<dbReference type="EC" id="4.1.3.38" evidence="11"/>
<evidence type="ECO:0000256" key="12">
    <source>
        <dbReference type="ARBA" id="ARBA00048212"/>
    </source>
</evidence>
<sequence length="285" mass="31396">MSRTVWINGSWLPEQEAKVSVFDRGFLFADAIYEVTAVIDGKLVDFDGHMARLRRSCASLSLACPWDGEALRALHQELIQRNQLDEGAIYLQLTRGDSGDRTFLCPEGTEPTLVLFTQAREIVNVPQGIQGIRAITCPDIRWGRRDIKSVGLLAACMAKQEARRQGADDALLVEQGFITEGASSNVFIVTPDNRLVTRPLGNDILHGITRGTLLKLAQELGIEHVERPFTPTEAREASEVFISSATSLVWPVVAIDGVAIGDGAPGPFTRRLRERYIAALREQMA</sequence>
<evidence type="ECO:0000256" key="15">
    <source>
        <dbReference type="ARBA" id="ARBA00049529"/>
    </source>
</evidence>
<keyword evidence="21" id="KW-0808">Transferase</keyword>
<dbReference type="Pfam" id="PF01063">
    <property type="entry name" value="Aminotran_4"/>
    <property type="match status" value="1"/>
</dbReference>
<accession>A0A4V1G849</accession>
<dbReference type="GO" id="GO:0052655">
    <property type="term" value="F:L-valine-2-oxoglutarate transaminase activity"/>
    <property type="evidence" value="ECO:0007669"/>
    <property type="project" value="RHEA"/>
</dbReference>
<protein>
    <recommendedName>
        <fullName evidence="17">Aminodeoxychorismate lyase</fullName>
        <ecNumber evidence="7">2.6.1.42</ecNumber>
        <ecNumber evidence="11">4.1.3.38</ecNumber>
    </recommendedName>
    <alternativeName>
        <fullName evidence="18">4-amino-4-deoxychorismate lyase</fullName>
    </alternativeName>
</protein>
<comment type="pathway">
    <text evidence="4">Amino-acid biosynthesis; L-valine biosynthesis; L-valine from pyruvate: step 4/4.</text>
</comment>
<dbReference type="InterPro" id="IPR043131">
    <property type="entry name" value="BCAT-like_N"/>
</dbReference>
<comment type="function">
    <text evidence="2">Acts on leucine, isoleucine and valine.</text>
</comment>
<dbReference type="SUPFAM" id="SSF56752">
    <property type="entry name" value="D-aminoacid aminotransferase-like PLP-dependent enzymes"/>
    <property type="match status" value="1"/>
</dbReference>
<dbReference type="EMBL" id="CP040428">
    <property type="protein sequence ID" value="QCT21907.1"/>
    <property type="molecule type" value="Genomic_DNA"/>
</dbReference>
<dbReference type="Gene3D" id="3.20.10.10">
    <property type="entry name" value="D-amino Acid Aminotransferase, subunit A, domain 2"/>
    <property type="match status" value="1"/>
</dbReference>
<comment type="similarity">
    <text evidence="6 19">Belongs to the class-IV pyridoxal-phosphate-dependent aminotransferase family.</text>
</comment>
<dbReference type="PROSITE" id="PS00770">
    <property type="entry name" value="AA_TRANSFER_CLASS_4"/>
    <property type="match status" value="1"/>
</dbReference>
<dbReference type="GO" id="GO:0052656">
    <property type="term" value="F:L-isoleucine-2-oxoglutarate transaminase activity"/>
    <property type="evidence" value="ECO:0007669"/>
    <property type="project" value="RHEA"/>
</dbReference>
<evidence type="ECO:0000256" key="7">
    <source>
        <dbReference type="ARBA" id="ARBA00013053"/>
    </source>
</evidence>
<comment type="pathway">
    <text evidence="3">Amino-acid biosynthesis; L-isoleucine biosynthesis; L-isoleucine from 2-oxobutanoate: step 4/4.</text>
</comment>
<comment type="catalytic activity">
    <reaction evidence="15">
        <text>4-amino-4-deoxychorismate = 4-aminobenzoate + pyruvate + H(+)</text>
        <dbReference type="Rhea" id="RHEA:16201"/>
        <dbReference type="ChEBI" id="CHEBI:15361"/>
        <dbReference type="ChEBI" id="CHEBI:15378"/>
        <dbReference type="ChEBI" id="CHEBI:17836"/>
        <dbReference type="ChEBI" id="CHEBI:58406"/>
        <dbReference type="EC" id="4.1.3.38"/>
    </reaction>
</comment>
<keyword evidence="21" id="KW-0032">Aminotransferase</keyword>